<evidence type="ECO:0000313" key="1">
    <source>
        <dbReference type="EMBL" id="RLN11652.1"/>
    </source>
</evidence>
<protein>
    <submittedName>
        <fullName evidence="1">Uncharacterized protein</fullName>
    </submittedName>
</protein>
<comment type="caution">
    <text evidence="1">The sequence shown here is derived from an EMBL/GenBank/DDBJ whole genome shotgun (WGS) entry which is preliminary data.</text>
</comment>
<organism evidence="1 2">
    <name type="scientific">Panicum miliaceum</name>
    <name type="common">Proso millet</name>
    <name type="synonym">Broomcorn millet</name>
    <dbReference type="NCBI Taxonomy" id="4540"/>
    <lineage>
        <taxon>Eukaryota</taxon>
        <taxon>Viridiplantae</taxon>
        <taxon>Streptophyta</taxon>
        <taxon>Embryophyta</taxon>
        <taxon>Tracheophyta</taxon>
        <taxon>Spermatophyta</taxon>
        <taxon>Magnoliopsida</taxon>
        <taxon>Liliopsida</taxon>
        <taxon>Poales</taxon>
        <taxon>Poaceae</taxon>
        <taxon>PACMAD clade</taxon>
        <taxon>Panicoideae</taxon>
        <taxon>Panicodae</taxon>
        <taxon>Paniceae</taxon>
        <taxon>Panicinae</taxon>
        <taxon>Panicum</taxon>
        <taxon>Panicum sect. Panicum</taxon>
    </lineage>
</organism>
<dbReference type="STRING" id="4540.A0A3L6RZQ1"/>
<dbReference type="OrthoDB" id="1750186at2759"/>
<evidence type="ECO:0000313" key="2">
    <source>
        <dbReference type="Proteomes" id="UP000275267"/>
    </source>
</evidence>
<sequence>MRLFKDPTTIRSHVLAGSFVDNYMIWTYHGEKAPPPMDNPVSEIIQDAEFNRLFDTYDDFDDAGGDDKDVGGGYGDGVNRAHRYWQ</sequence>
<dbReference type="EMBL" id="PQIB02000006">
    <property type="protein sequence ID" value="RLN11652.1"/>
    <property type="molecule type" value="Genomic_DNA"/>
</dbReference>
<gene>
    <name evidence="1" type="ORF">C2845_PM09G12960</name>
</gene>
<dbReference type="AlphaFoldDB" id="A0A3L6RZQ1"/>
<keyword evidence="2" id="KW-1185">Reference proteome</keyword>
<dbReference type="Proteomes" id="UP000275267">
    <property type="component" value="Unassembled WGS sequence"/>
</dbReference>
<accession>A0A3L6RZQ1</accession>
<reference evidence="2" key="1">
    <citation type="journal article" date="2019" name="Nat. Commun.">
        <title>The genome of broomcorn millet.</title>
        <authorList>
            <person name="Zou C."/>
            <person name="Miki D."/>
            <person name="Li D."/>
            <person name="Tang Q."/>
            <person name="Xiao L."/>
            <person name="Rajput S."/>
            <person name="Deng P."/>
            <person name="Jia W."/>
            <person name="Huang R."/>
            <person name="Zhang M."/>
            <person name="Sun Y."/>
            <person name="Hu J."/>
            <person name="Fu X."/>
            <person name="Schnable P.S."/>
            <person name="Li F."/>
            <person name="Zhang H."/>
            <person name="Feng B."/>
            <person name="Zhu X."/>
            <person name="Liu R."/>
            <person name="Schnable J.C."/>
            <person name="Zhu J.-K."/>
            <person name="Zhang H."/>
        </authorList>
    </citation>
    <scope>NUCLEOTIDE SEQUENCE [LARGE SCALE GENOMIC DNA]</scope>
</reference>
<name>A0A3L6RZQ1_PANMI</name>
<proteinExistence type="predicted"/>